<comment type="caution">
    <text evidence="2">The sequence shown here is derived from an EMBL/GenBank/DDBJ whole genome shotgun (WGS) entry which is preliminary data.</text>
</comment>
<proteinExistence type="predicted"/>
<evidence type="ECO:0000313" key="2">
    <source>
        <dbReference type="EMBL" id="PIP86121.1"/>
    </source>
</evidence>
<dbReference type="Pfam" id="PF01464">
    <property type="entry name" value="SLT"/>
    <property type="match status" value="1"/>
</dbReference>
<dbReference type="Proteomes" id="UP000231136">
    <property type="component" value="Unassembled WGS sequence"/>
</dbReference>
<protein>
    <recommendedName>
        <fullName evidence="1">Transglycosylase SLT domain-containing protein</fullName>
    </recommendedName>
</protein>
<dbReference type="InterPro" id="IPR008258">
    <property type="entry name" value="Transglycosylase_SLT_dom_1"/>
</dbReference>
<organism evidence="2 3">
    <name type="scientific">Candidatus Collierbacteria bacterium CG22_combo_CG10-13_8_21_14_all_43_12</name>
    <dbReference type="NCBI Taxonomy" id="1974537"/>
    <lineage>
        <taxon>Bacteria</taxon>
        <taxon>Candidatus Collieribacteriota</taxon>
    </lineage>
</organism>
<name>A0A2H0DVV4_9BACT</name>
<sequence>MLMSKNKSTSSLPEILVILVLLVFAGPKLFPDLITEIPETSATSPISLSVATESNVMAEKPVETNSGIDGISYNFKNIEFIEIIPVDNSGYAINPDQPTTCSINANWPAAIQQWCGWITQYSNEFGVEADIIAAVMMTESNGNKDALGFACDTGLMQVMPSDGKLVGPTRSSKCDLTSGSVANYNTAFNSMLKNRPTMEQLWIPQYNIFVGAQMVGGSYANSGSYRTALLRYNGGSTYPDKVFKNYQQYVGTPPQ</sequence>
<dbReference type="Gene3D" id="1.10.530.10">
    <property type="match status" value="1"/>
</dbReference>
<accession>A0A2H0DVV4</accession>
<evidence type="ECO:0000259" key="1">
    <source>
        <dbReference type="Pfam" id="PF01464"/>
    </source>
</evidence>
<gene>
    <name evidence="2" type="ORF">COW83_00630</name>
</gene>
<evidence type="ECO:0000313" key="3">
    <source>
        <dbReference type="Proteomes" id="UP000231136"/>
    </source>
</evidence>
<dbReference type="EMBL" id="PCTR01000027">
    <property type="protein sequence ID" value="PIP86121.1"/>
    <property type="molecule type" value="Genomic_DNA"/>
</dbReference>
<feature type="domain" description="Transglycosylase SLT" evidence="1">
    <location>
        <begin position="118"/>
        <end position="246"/>
    </location>
</feature>
<dbReference type="InterPro" id="IPR023346">
    <property type="entry name" value="Lysozyme-like_dom_sf"/>
</dbReference>
<dbReference type="SUPFAM" id="SSF53955">
    <property type="entry name" value="Lysozyme-like"/>
    <property type="match status" value="1"/>
</dbReference>
<dbReference type="AlphaFoldDB" id="A0A2H0DVV4"/>
<reference evidence="2 3" key="1">
    <citation type="submission" date="2017-09" db="EMBL/GenBank/DDBJ databases">
        <title>Depth-based differentiation of microbial function through sediment-hosted aquifers and enrichment of novel symbionts in the deep terrestrial subsurface.</title>
        <authorList>
            <person name="Probst A.J."/>
            <person name="Ladd B."/>
            <person name="Jarett J.K."/>
            <person name="Geller-Mcgrath D.E."/>
            <person name="Sieber C.M."/>
            <person name="Emerson J.B."/>
            <person name="Anantharaman K."/>
            <person name="Thomas B.C."/>
            <person name="Malmstrom R."/>
            <person name="Stieglmeier M."/>
            <person name="Klingl A."/>
            <person name="Woyke T."/>
            <person name="Ryan C.M."/>
            <person name="Banfield J.F."/>
        </authorList>
    </citation>
    <scope>NUCLEOTIDE SEQUENCE [LARGE SCALE GENOMIC DNA]</scope>
    <source>
        <strain evidence="2">CG22_combo_CG10-13_8_21_14_all_43_12</strain>
    </source>
</reference>